<comment type="function">
    <text evidence="9">The RuvA-RuvB-RuvC complex processes Holliday junction (HJ) DNA during genetic recombination and DNA repair, while the RuvA-RuvB complex plays an important role in the rescue of blocked DNA replication forks via replication fork reversal (RFR). RuvA specifically binds to HJ cruciform DNA, conferring on it an open structure. The RuvB hexamer acts as an ATP-dependent pump, pulling dsDNA into and through the RuvAB complex. RuvB forms 2 homohexamers on either side of HJ DNA bound by 1 or 2 RuvA tetramers; 4 subunits per hexamer contact DNA at a time. Coordinated motions by a converter formed by DNA-disengaged RuvB subunits stimulates ATP hydrolysis and nucleotide exchange. Immobilization of the converter enables RuvB to convert the ATP-contained energy into a lever motion, pulling 2 nucleotides of DNA out of the RuvA tetramer per ATP hydrolyzed, thus driving DNA branch migration. The RuvB motors rotate together with the DNA substrate, which together with the progressing nucleotide cycle form the mechanistic basis for DNA recombination by continuous HJ branch migration. Branch migration allows RuvC to scan DNA until it finds its consensus sequence, where it cleaves and resolves cruciform DNA.</text>
</comment>
<accession>A0A1F4XKU3</accession>
<keyword evidence="11" id="KW-0347">Helicase</keyword>
<dbReference type="Pfam" id="PF05496">
    <property type="entry name" value="RuvB_N"/>
    <property type="match status" value="1"/>
</dbReference>
<feature type="region of interest" description="Head domain (RuvB-H)" evidence="9">
    <location>
        <begin position="260"/>
        <end position="354"/>
    </location>
</feature>
<dbReference type="PANTHER" id="PTHR42848">
    <property type="match status" value="1"/>
</dbReference>
<dbReference type="GO" id="GO:0006310">
    <property type="term" value="P:DNA recombination"/>
    <property type="evidence" value="ECO:0007669"/>
    <property type="project" value="UniProtKB-UniRule"/>
</dbReference>
<dbReference type="GO" id="GO:0000400">
    <property type="term" value="F:four-way junction DNA binding"/>
    <property type="evidence" value="ECO:0007669"/>
    <property type="project" value="UniProtKB-UniRule"/>
</dbReference>
<reference evidence="11 12" key="1">
    <citation type="journal article" date="2016" name="Nat. Commun.">
        <title>Thousands of microbial genomes shed light on interconnected biogeochemical processes in an aquifer system.</title>
        <authorList>
            <person name="Anantharaman K."/>
            <person name="Brown C.T."/>
            <person name="Hug L.A."/>
            <person name="Sharon I."/>
            <person name="Castelle C.J."/>
            <person name="Probst A.J."/>
            <person name="Thomas B.C."/>
            <person name="Singh A."/>
            <person name="Wilkins M.J."/>
            <person name="Karaoz U."/>
            <person name="Brodie E.L."/>
            <person name="Williams K.H."/>
            <person name="Hubbard S.S."/>
            <person name="Banfield J.F."/>
        </authorList>
    </citation>
    <scope>NUCLEOTIDE SEQUENCE [LARGE SCALE GENOMIC DNA]</scope>
</reference>
<evidence type="ECO:0000256" key="3">
    <source>
        <dbReference type="ARBA" id="ARBA00022763"/>
    </source>
</evidence>
<sequence length="354" mass="39704">MRKKADTAIIQPTLSKKEETWEISLRPKTIREYIGQTDIKDNLQIFIQAAKKRNEALDHLLLFGPPGLGKTTLANVIAHELDVDFLVSSGTALQKPSDIISVLNAAKPYSVLFIDEIHRLKLPLEEILYSAMEDFRLDIMVGKGQSSEAVSIPLAPFTLIGATTRNGDLSAPLRHRFGETFRLQFYTTSELTQIIERTARILGVLLQNDVAEVIAARSRGTPRIANRLLKRIRDFAEIAEVKNLDRHFVSDCLHRLGIKENGLDNNDTMLLTVMVQKFQGRAVGIKTLASACNETEETILNVYEPYLLQEGFLERTTQGRRPTEKAFAHLGLAKPQFANEAAGVHQEKLFDKSE</sequence>
<feature type="domain" description="AAA+ ATPase" evidence="10">
    <location>
        <begin position="56"/>
        <end position="187"/>
    </location>
</feature>
<dbReference type="InterPro" id="IPR041445">
    <property type="entry name" value="AAA_lid_4"/>
</dbReference>
<keyword evidence="2 9" id="KW-0547">Nucleotide-binding</keyword>
<dbReference type="CDD" id="cd00009">
    <property type="entry name" value="AAA"/>
    <property type="match status" value="1"/>
</dbReference>
<dbReference type="InterPro" id="IPR008823">
    <property type="entry name" value="RuvB_wg_C"/>
</dbReference>
<dbReference type="Gene3D" id="1.10.10.10">
    <property type="entry name" value="Winged helix-like DNA-binding domain superfamily/Winged helix DNA-binding domain"/>
    <property type="match status" value="1"/>
</dbReference>
<dbReference type="EMBL" id="MEWR01000008">
    <property type="protein sequence ID" value="OGC82307.1"/>
    <property type="molecule type" value="Genomic_DNA"/>
</dbReference>
<feature type="binding site" evidence="9">
    <location>
        <position position="71"/>
    </location>
    <ligand>
        <name>Mg(2+)</name>
        <dbReference type="ChEBI" id="CHEBI:18420"/>
    </ligand>
</feature>
<comment type="catalytic activity">
    <reaction evidence="9">
        <text>ATP + H2O = ADP + phosphate + H(+)</text>
        <dbReference type="Rhea" id="RHEA:13065"/>
        <dbReference type="ChEBI" id="CHEBI:15377"/>
        <dbReference type="ChEBI" id="CHEBI:15378"/>
        <dbReference type="ChEBI" id="CHEBI:30616"/>
        <dbReference type="ChEBI" id="CHEBI:43474"/>
        <dbReference type="ChEBI" id="CHEBI:456216"/>
    </reaction>
</comment>
<comment type="subcellular location">
    <subcellularLocation>
        <location evidence="9">Cytoplasm</location>
    </subcellularLocation>
</comment>
<evidence type="ECO:0000256" key="2">
    <source>
        <dbReference type="ARBA" id="ARBA00022741"/>
    </source>
</evidence>
<keyword evidence="4 9" id="KW-0378">Hydrolase</keyword>
<organism evidence="11 12">
    <name type="scientific">Candidatus Abawacabacteria bacterium RBG_16_42_10</name>
    <dbReference type="NCBI Taxonomy" id="1817814"/>
    <lineage>
        <taxon>Bacteria</taxon>
        <taxon>Candidatus Abawacaibacteriota</taxon>
    </lineage>
</organism>
<proteinExistence type="inferred from homology"/>
<comment type="caution">
    <text evidence="9">Lacks conserved residue(s) required for the propagation of feature annotation.</text>
</comment>
<evidence type="ECO:0000256" key="4">
    <source>
        <dbReference type="ARBA" id="ARBA00022801"/>
    </source>
</evidence>
<dbReference type="GO" id="GO:0048476">
    <property type="term" value="C:Holliday junction resolvase complex"/>
    <property type="evidence" value="ECO:0007669"/>
    <property type="project" value="UniProtKB-UniRule"/>
</dbReference>
<feature type="binding site" evidence="9">
    <location>
        <position position="26"/>
    </location>
    <ligand>
        <name>ATP</name>
        <dbReference type="ChEBI" id="CHEBI:30616"/>
    </ligand>
</feature>
<dbReference type="GO" id="GO:0009378">
    <property type="term" value="F:four-way junction helicase activity"/>
    <property type="evidence" value="ECO:0007669"/>
    <property type="project" value="InterPro"/>
</dbReference>
<evidence type="ECO:0000313" key="12">
    <source>
        <dbReference type="Proteomes" id="UP000177614"/>
    </source>
</evidence>
<evidence type="ECO:0000256" key="1">
    <source>
        <dbReference type="ARBA" id="ARBA00022490"/>
    </source>
</evidence>
<feature type="binding site" evidence="9">
    <location>
        <begin position="133"/>
        <end position="135"/>
    </location>
    <ligand>
        <name>ATP</name>
        <dbReference type="ChEBI" id="CHEBI:30616"/>
    </ligand>
</feature>
<dbReference type="Pfam" id="PF05491">
    <property type="entry name" value="WHD_RuvB"/>
    <property type="match status" value="1"/>
</dbReference>
<dbReference type="Gene3D" id="1.10.8.60">
    <property type="match status" value="1"/>
</dbReference>
<evidence type="ECO:0000256" key="9">
    <source>
        <dbReference type="HAMAP-Rule" id="MF_00016"/>
    </source>
</evidence>
<keyword evidence="3 9" id="KW-0227">DNA damage</keyword>
<dbReference type="InterPro" id="IPR008824">
    <property type="entry name" value="RuvB-like_N"/>
</dbReference>
<keyword evidence="7 9" id="KW-0233">DNA recombination</keyword>
<comment type="domain">
    <text evidence="9">Has 3 domains, the large (RuvB-L) and small ATPase (RuvB-S) domains and the C-terminal head (RuvB-H) domain. The head domain binds DNA, while the ATPase domains jointly bind ATP, ADP or are empty depending on the state of the subunit in the translocation cycle. During a single DNA translocation step the structure of each domain remains the same, but their relative positions change.</text>
</comment>
<dbReference type="GO" id="GO:0005524">
    <property type="term" value="F:ATP binding"/>
    <property type="evidence" value="ECO:0007669"/>
    <property type="project" value="UniProtKB-UniRule"/>
</dbReference>
<dbReference type="GO" id="GO:0005737">
    <property type="term" value="C:cytoplasm"/>
    <property type="evidence" value="ECO:0007669"/>
    <property type="project" value="UniProtKB-SubCell"/>
</dbReference>
<dbReference type="PANTHER" id="PTHR42848:SF1">
    <property type="entry name" value="HOLLIDAY JUNCTION BRANCH MIGRATION COMPLEX SUBUNIT RUVB"/>
    <property type="match status" value="1"/>
</dbReference>
<dbReference type="GO" id="GO:0016887">
    <property type="term" value="F:ATP hydrolysis activity"/>
    <property type="evidence" value="ECO:0007669"/>
    <property type="project" value="RHEA"/>
</dbReference>
<dbReference type="NCBIfam" id="TIGR00635">
    <property type="entry name" value="ruvB"/>
    <property type="match status" value="1"/>
</dbReference>
<dbReference type="Gene3D" id="3.40.50.300">
    <property type="entry name" value="P-loop containing nucleotide triphosphate hydrolases"/>
    <property type="match status" value="1"/>
</dbReference>
<dbReference type="EC" id="3.6.4.-" evidence="9"/>
<evidence type="ECO:0000256" key="7">
    <source>
        <dbReference type="ARBA" id="ARBA00023172"/>
    </source>
</evidence>
<keyword evidence="5 9" id="KW-0067">ATP-binding</keyword>
<comment type="caution">
    <text evidence="11">The sequence shown here is derived from an EMBL/GenBank/DDBJ whole genome shotgun (WGS) entry which is preliminary data.</text>
</comment>
<dbReference type="Pfam" id="PF17864">
    <property type="entry name" value="AAA_lid_4"/>
    <property type="match status" value="1"/>
</dbReference>
<dbReference type="GO" id="GO:0006281">
    <property type="term" value="P:DNA repair"/>
    <property type="evidence" value="ECO:0007669"/>
    <property type="project" value="UniProtKB-UniRule"/>
</dbReference>
<dbReference type="SMART" id="SM00382">
    <property type="entry name" value="AAA"/>
    <property type="match status" value="1"/>
</dbReference>
<dbReference type="InterPro" id="IPR027417">
    <property type="entry name" value="P-loop_NTPase"/>
</dbReference>
<keyword evidence="8 9" id="KW-0234">DNA repair</keyword>
<dbReference type="Proteomes" id="UP000177614">
    <property type="component" value="Unassembled WGS sequence"/>
</dbReference>
<feature type="binding site" evidence="9">
    <location>
        <position position="70"/>
    </location>
    <ligand>
        <name>ATP</name>
        <dbReference type="ChEBI" id="CHEBI:30616"/>
    </ligand>
</feature>
<dbReference type="InterPro" id="IPR036388">
    <property type="entry name" value="WH-like_DNA-bd_sf"/>
</dbReference>
<dbReference type="AlphaFoldDB" id="A0A1F4XKU3"/>
<dbReference type="InterPro" id="IPR036390">
    <property type="entry name" value="WH_DNA-bd_sf"/>
</dbReference>
<dbReference type="HAMAP" id="MF_00016">
    <property type="entry name" value="DNA_HJ_migration_RuvB"/>
    <property type="match status" value="1"/>
</dbReference>
<evidence type="ECO:0000256" key="5">
    <source>
        <dbReference type="ARBA" id="ARBA00022840"/>
    </source>
</evidence>
<evidence type="ECO:0000256" key="8">
    <source>
        <dbReference type="ARBA" id="ARBA00023204"/>
    </source>
</evidence>
<keyword evidence="1 9" id="KW-0963">Cytoplasm</keyword>
<dbReference type="SUPFAM" id="SSF46785">
    <property type="entry name" value="Winged helix' DNA-binding domain"/>
    <property type="match status" value="1"/>
</dbReference>
<feature type="binding site" evidence="9">
    <location>
        <position position="223"/>
    </location>
    <ligand>
        <name>ATP</name>
        <dbReference type="ChEBI" id="CHEBI:30616"/>
    </ligand>
</feature>
<dbReference type="NCBIfam" id="NF000868">
    <property type="entry name" value="PRK00080.1"/>
    <property type="match status" value="1"/>
</dbReference>
<dbReference type="InterPro" id="IPR004605">
    <property type="entry name" value="DNA_helicase_Holl-junc_RuvB"/>
</dbReference>
<feature type="binding site" evidence="9">
    <location>
        <position position="71"/>
    </location>
    <ligand>
        <name>ATP</name>
        <dbReference type="ChEBI" id="CHEBI:30616"/>
    </ligand>
</feature>
<protein>
    <recommendedName>
        <fullName evidence="9">Holliday junction branch migration complex subunit RuvB</fullName>
        <ecNumber evidence="9">3.6.4.-</ecNumber>
    </recommendedName>
</protein>
<feature type="region of interest" description="Small ATPAse domain (RuvB-S)" evidence="9">
    <location>
        <begin position="187"/>
        <end position="257"/>
    </location>
</feature>
<gene>
    <name evidence="9" type="primary">ruvB</name>
    <name evidence="11" type="ORF">A2V81_02105</name>
</gene>
<feature type="binding site" evidence="9">
    <location>
        <position position="72"/>
    </location>
    <ligand>
        <name>ATP</name>
        <dbReference type="ChEBI" id="CHEBI:30616"/>
    </ligand>
</feature>
<evidence type="ECO:0000259" key="10">
    <source>
        <dbReference type="SMART" id="SM00382"/>
    </source>
</evidence>
<comment type="subunit">
    <text evidence="9">Homohexamer. Forms an RuvA(8)-RuvB(12)-Holliday junction (HJ) complex. HJ DNA is sandwiched between 2 RuvA tetramers; dsDNA enters through RuvA and exits via RuvB. An RuvB hexamer assembles on each DNA strand where it exits the tetramer. Each RuvB hexamer is contacted by two RuvA subunits (via domain III) on 2 adjacent RuvB subunits; this complex drives branch migration. In the full resolvosome a probable DNA-RuvA(4)-RuvB(12)-RuvC(2) complex forms which resolves the HJ.</text>
</comment>
<feature type="binding site" evidence="9">
    <location>
        <position position="25"/>
    </location>
    <ligand>
        <name>ATP</name>
        <dbReference type="ChEBI" id="CHEBI:30616"/>
    </ligand>
</feature>
<evidence type="ECO:0000256" key="6">
    <source>
        <dbReference type="ARBA" id="ARBA00023125"/>
    </source>
</evidence>
<keyword evidence="6 9" id="KW-0238">DNA-binding</keyword>
<dbReference type="STRING" id="1817814.A2V81_02105"/>
<dbReference type="SUPFAM" id="SSF52540">
    <property type="entry name" value="P-loop containing nucleoside triphosphate hydrolases"/>
    <property type="match status" value="1"/>
</dbReference>
<evidence type="ECO:0000313" key="11">
    <source>
        <dbReference type="EMBL" id="OGC82307.1"/>
    </source>
</evidence>
<feature type="binding site" evidence="9">
    <location>
        <position position="320"/>
    </location>
    <ligand>
        <name>DNA</name>
        <dbReference type="ChEBI" id="CHEBI:16991"/>
    </ligand>
</feature>
<dbReference type="InterPro" id="IPR003593">
    <property type="entry name" value="AAA+_ATPase"/>
</dbReference>
<name>A0A1F4XKU3_9BACT</name>
<feature type="binding site" evidence="9">
    <location>
        <position position="67"/>
    </location>
    <ligand>
        <name>ATP</name>
        <dbReference type="ChEBI" id="CHEBI:30616"/>
    </ligand>
</feature>
<comment type="similarity">
    <text evidence="9">Belongs to the RuvB family.</text>
</comment>
<feature type="binding site" evidence="9">
    <location>
        <position position="315"/>
    </location>
    <ligand>
        <name>DNA</name>
        <dbReference type="ChEBI" id="CHEBI:16991"/>
    </ligand>
</feature>
<feature type="binding site" evidence="9">
    <location>
        <position position="186"/>
    </location>
    <ligand>
        <name>ATP</name>
        <dbReference type="ChEBI" id="CHEBI:30616"/>
    </ligand>
</feature>
<feature type="binding site" evidence="9">
    <location>
        <position position="176"/>
    </location>
    <ligand>
        <name>ATP</name>
        <dbReference type="ChEBI" id="CHEBI:30616"/>
    </ligand>
</feature>